<name>D9QNI7_BRESC</name>
<keyword evidence="2" id="KW-1185">Reference proteome</keyword>
<sequence length="52" mass="5495">MTTLKIWLKDMLRNVPSKLADLGLNFASSVIATINGPGRPAGAVSLSQVRVS</sequence>
<dbReference type="InParanoid" id="D9QNI7"/>
<dbReference type="AlphaFoldDB" id="D9QNI7"/>
<protein>
    <submittedName>
        <fullName evidence="1">Uncharacterized protein</fullName>
    </submittedName>
</protein>
<gene>
    <name evidence="1" type="ordered locus">Bresu_2915</name>
</gene>
<dbReference type="RefSeq" id="WP_013270323.1">
    <property type="nucleotide sequence ID" value="NC_014375.1"/>
</dbReference>
<dbReference type="HOGENOM" id="CLU_3077498_0_0_5"/>
<evidence type="ECO:0000313" key="1">
    <source>
        <dbReference type="EMBL" id="ADL02222.1"/>
    </source>
</evidence>
<accession>D9QNI7</accession>
<evidence type="ECO:0000313" key="2">
    <source>
        <dbReference type="Proteomes" id="UP000002696"/>
    </source>
</evidence>
<reference evidence="2" key="1">
    <citation type="journal article" date="2011" name="J. Bacteriol.">
        <title>Genome sequences of eight morphologically diverse alphaproteobacteria.</title>
        <authorList>
            <consortium name="US DOE Joint Genome Institute"/>
            <person name="Brown P.J."/>
            <person name="Kysela D.T."/>
            <person name="Buechlein A."/>
            <person name="Hemmerich C."/>
            <person name="Brun Y.V."/>
        </authorList>
    </citation>
    <scope>NUCLEOTIDE SEQUENCE [LARGE SCALE GENOMIC DNA]</scope>
    <source>
        <strain evidence="2">ATCC 15264 / DSM 4735 / LMG 14903 / NBRC 16000 / CB 81</strain>
    </source>
</reference>
<organism evidence="1 2">
    <name type="scientific">Brevundimonas subvibrioides (strain ATCC 15264 / DSM 4735 / LMG 14903 / NBRC 16000 / CB 81)</name>
    <name type="common">Caulobacter subvibrioides</name>
    <dbReference type="NCBI Taxonomy" id="633149"/>
    <lineage>
        <taxon>Bacteria</taxon>
        <taxon>Pseudomonadati</taxon>
        <taxon>Pseudomonadota</taxon>
        <taxon>Alphaproteobacteria</taxon>
        <taxon>Caulobacterales</taxon>
        <taxon>Caulobacteraceae</taxon>
        <taxon>Brevundimonas</taxon>
    </lineage>
</organism>
<dbReference type="Proteomes" id="UP000002696">
    <property type="component" value="Chromosome"/>
</dbReference>
<proteinExistence type="predicted"/>
<dbReference type="KEGG" id="bsb:Bresu_2915"/>
<dbReference type="EMBL" id="CP002102">
    <property type="protein sequence ID" value="ADL02222.1"/>
    <property type="molecule type" value="Genomic_DNA"/>
</dbReference>